<gene>
    <name evidence="7" type="ORF">GCM10009410_13730</name>
</gene>
<dbReference type="EMBL" id="BMQW01000003">
    <property type="protein sequence ID" value="GGP81993.1"/>
    <property type="molecule type" value="Genomic_DNA"/>
</dbReference>
<dbReference type="Gene3D" id="1.25.40.10">
    <property type="entry name" value="Tetratricopeptide repeat domain"/>
    <property type="match status" value="1"/>
</dbReference>
<feature type="repeat" description="TPR" evidence="3">
    <location>
        <begin position="410"/>
        <end position="443"/>
    </location>
</feature>
<dbReference type="PANTHER" id="PTHR22550">
    <property type="entry name" value="SPORE GERMINATION PROTEIN"/>
    <property type="match status" value="1"/>
</dbReference>
<keyword evidence="2 3" id="KW-0802">TPR repeat</keyword>
<feature type="compositionally biased region" description="Acidic residues" evidence="4">
    <location>
        <begin position="545"/>
        <end position="556"/>
    </location>
</feature>
<dbReference type="InterPro" id="IPR002035">
    <property type="entry name" value="VWF_A"/>
</dbReference>
<keyword evidence="8" id="KW-1185">Reference proteome</keyword>
<dbReference type="Gene3D" id="3.40.50.410">
    <property type="entry name" value="von Willebrand factor, type A domain"/>
    <property type="match status" value="1"/>
</dbReference>
<keyword evidence="5" id="KW-0472">Membrane</keyword>
<evidence type="ECO:0000256" key="4">
    <source>
        <dbReference type="SAM" id="MobiDB-lite"/>
    </source>
</evidence>
<feature type="transmembrane region" description="Helical" evidence="5">
    <location>
        <begin position="60"/>
        <end position="78"/>
    </location>
</feature>
<dbReference type="Pfam" id="PF07719">
    <property type="entry name" value="TPR_2"/>
    <property type="match status" value="1"/>
</dbReference>
<reference evidence="8" key="1">
    <citation type="journal article" date="2019" name="Int. J. Syst. Evol. Microbiol.">
        <title>The Global Catalogue of Microorganisms (GCM) 10K type strain sequencing project: providing services to taxonomists for standard genome sequencing and annotation.</title>
        <authorList>
            <consortium name="The Broad Institute Genomics Platform"/>
            <consortium name="The Broad Institute Genome Sequencing Center for Infectious Disease"/>
            <person name="Wu L."/>
            <person name="Ma J."/>
        </authorList>
    </citation>
    <scope>NUCLEOTIDE SEQUENCE [LARGE SCALE GENOMIC DNA]</scope>
    <source>
        <strain evidence="8">JCM 32305</strain>
    </source>
</reference>
<dbReference type="InterPro" id="IPR013105">
    <property type="entry name" value="TPR_2"/>
</dbReference>
<organism evidence="7 8">
    <name type="scientific">Shewanella ulleungensis</name>
    <dbReference type="NCBI Taxonomy" id="2282699"/>
    <lineage>
        <taxon>Bacteria</taxon>
        <taxon>Pseudomonadati</taxon>
        <taxon>Pseudomonadota</taxon>
        <taxon>Gammaproteobacteria</taxon>
        <taxon>Alteromonadales</taxon>
        <taxon>Shewanellaceae</taxon>
        <taxon>Shewanella</taxon>
    </lineage>
</organism>
<evidence type="ECO:0000256" key="5">
    <source>
        <dbReference type="SAM" id="Phobius"/>
    </source>
</evidence>
<feature type="compositionally biased region" description="Polar residues" evidence="4">
    <location>
        <begin position="649"/>
        <end position="663"/>
    </location>
</feature>
<feature type="compositionally biased region" description="Polar residues" evidence="4">
    <location>
        <begin position="578"/>
        <end position="594"/>
    </location>
</feature>
<dbReference type="InterPro" id="IPR050768">
    <property type="entry name" value="UPF0353/GerABKA_families"/>
</dbReference>
<dbReference type="InterPro" id="IPR019734">
    <property type="entry name" value="TPR_rpt"/>
</dbReference>
<keyword evidence="5" id="KW-1133">Transmembrane helix</keyword>
<dbReference type="InterPro" id="IPR036465">
    <property type="entry name" value="vWFA_dom_sf"/>
</dbReference>
<keyword evidence="1" id="KW-0677">Repeat</keyword>
<evidence type="ECO:0000256" key="2">
    <source>
        <dbReference type="ARBA" id="ARBA00022803"/>
    </source>
</evidence>
<dbReference type="SUPFAM" id="SSF53300">
    <property type="entry name" value="vWA-like"/>
    <property type="match status" value="1"/>
</dbReference>
<evidence type="ECO:0000259" key="6">
    <source>
        <dbReference type="PROSITE" id="PS50234"/>
    </source>
</evidence>
<sequence length="709" mass="77952">MTMLHFIRPEWLFALLPVALISLLFWRRHSQQSAWKQYIAPHLSQLLITQGTGNKGQPKWLLIACWIIAVIALAGPAVNKQNLPVFATEQGRVLIMDMSLSMYATDLSPNRLSYARFRATDLLSELKEGETGLIAYAGDAYTISPLTRDTATILNLLPTLSPDIMPTKGSNLASALTLGENLLAQGGHVRGDIILMTDGVSDAQFNQAAKALKNSRYRLSIMAFGSQQGAPISLGDGQLLRDSSNEVVVAKTDYGLLQKLAQQHQGILVPAQTDGSDIKTLTEWLAIDGDATETELAGESWQDLGPYLAILLVLPMLMSFRQGLLTILLNPAFLLGSLMGLTAINSQPAHASLWQDLWQTQDQQAQSAFEQGDFTQAADTFKDPQWQASAHYKAGDYQQALEGFEQDSSANGLYNQGNALMQLSDYQEAIKRYQQAIELQSPFTEAQQNLEVAKKKRDQQKEQSSNQDQSGEGEQSNDSNSDESSQDNSSSSEQSQSDEADDKQDGQQSDDNQQSDADNQQQQSPQNNASEQANDSQSNQSQNNDSDDLDDSDDSDDSKQDSQQQSGSEQQADKEQQPNDNNPASDEQSAVDNAQNDPQSQQTDQQPSDSEPLSNEASMQAAADAAEDQANQQQMNASEVTEAPKDKPQGTSSEVISASQVNPNDLPADMQRALRAINEDPQVLIRNKMQLEYQKRRQNSQPSKDNEQW</sequence>
<dbReference type="PANTHER" id="PTHR22550:SF14">
    <property type="entry name" value="VWFA DOMAIN-CONTAINING PROTEIN"/>
    <property type="match status" value="1"/>
</dbReference>
<protein>
    <recommendedName>
        <fullName evidence="6">VWFA domain-containing protein</fullName>
    </recommendedName>
</protein>
<feature type="region of interest" description="Disordered" evidence="4">
    <location>
        <begin position="688"/>
        <end position="709"/>
    </location>
</feature>
<feature type="domain" description="VWFA" evidence="6">
    <location>
        <begin position="91"/>
        <end position="285"/>
    </location>
</feature>
<feature type="compositionally biased region" description="Polar residues" evidence="4">
    <location>
        <begin position="462"/>
        <end position="473"/>
    </location>
</feature>
<dbReference type="SUPFAM" id="SSF48452">
    <property type="entry name" value="TPR-like"/>
    <property type="match status" value="1"/>
</dbReference>
<feature type="region of interest" description="Disordered" evidence="4">
    <location>
        <begin position="451"/>
        <end position="671"/>
    </location>
</feature>
<evidence type="ECO:0000313" key="7">
    <source>
        <dbReference type="EMBL" id="GGP81993.1"/>
    </source>
</evidence>
<proteinExistence type="predicted"/>
<feature type="compositionally biased region" description="Low complexity" evidence="4">
    <location>
        <begin position="506"/>
        <end position="544"/>
    </location>
</feature>
<dbReference type="PROSITE" id="PS50005">
    <property type="entry name" value="TPR"/>
    <property type="match status" value="1"/>
</dbReference>
<accession>A0ABQ2QIB1</accession>
<dbReference type="Pfam" id="PF13519">
    <property type="entry name" value="VWA_2"/>
    <property type="match status" value="1"/>
</dbReference>
<name>A0ABQ2QIB1_9GAMM</name>
<dbReference type="PROSITE" id="PS50293">
    <property type="entry name" value="TPR_REGION"/>
    <property type="match status" value="1"/>
</dbReference>
<feature type="compositionally biased region" description="Low complexity" evidence="4">
    <location>
        <begin position="595"/>
        <end position="637"/>
    </location>
</feature>
<dbReference type="PROSITE" id="PS50234">
    <property type="entry name" value="VWFA"/>
    <property type="match status" value="1"/>
</dbReference>
<dbReference type="SMART" id="SM00327">
    <property type="entry name" value="VWA"/>
    <property type="match status" value="1"/>
</dbReference>
<feature type="compositionally biased region" description="Low complexity" evidence="4">
    <location>
        <begin position="486"/>
        <end position="495"/>
    </location>
</feature>
<keyword evidence="5" id="KW-0812">Transmembrane</keyword>
<evidence type="ECO:0000256" key="3">
    <source>
        <dbReference type="PROSITE-ProRule" id="PRU00339"/>
    </source>
</evidence>
<dbReference type="SMART" id="SM00028">
    <property type="entry name" value="TPR"/>
    <property type="match status" value="1"/>
</dbReference>
<dbReference type="InterPro" id="IPR011990">
    <property type="entry name" value="TPR-like_helical_dom_sf"/>
</dbReference>
<evidence type="ECO:0000256" key="1">
    <source>
        <dbReference type="ARBA" id="ARBA00022737"/>
    </source>
</evidence>
<evidence type="ECO:0000313" key="8">
    <source>
        <dbReference type="Proteomes" id="UP000654004"/>
    </source>
</evidence>
<feature type="compositionally biased region" description="Low complexity" evidence="4">
    <location>
        <begin position="561"/>
        <end position="570"/>
    </location>
</feature>
<dbReference type="Proteomes" id="UP000654004">
    <property type="component" value="Unassembled WGS sequence"/>
</dbReference>
<comment type="caution">
    <text evidence="7">The sequence shown here is derived from an EMBL/GenBank/DDBJ whole genome shotgun (WGS) entry which is preliminary data.</text>
</comment>